<evidence type="ECO:0000256" key="1">
    <source>
        <dbReference type="ARBA" id="ARBA00004141"/>
    </source>
</evidence>
<dbReference type="GO" id="GO:0055085">
    <property type="term" value="P:transmembrane transport"/>
    <property type="evidence" value="ECO:0007669"/>
    <property type="project" value="TreeGrafter"/>
</dbReference>
<comment type="similarity">
    <text evidence="2">Belongs to the autoinducer-2 exporter (AI-2E) (TC 2.A.86) family.</text>
</comment>
<dbReference type="STRING" id="765420.OSCT_2672"/>
<feature type="transmembrane region" description="Helical" evidence="6">
    <location>
        <begin position="260"/>
        <end position="281"/>
    </location>
</feature>
<comment type="subcellular location">
    <subcellularLocation>
        <location evidence="1">Membrane</location>
        <topology evidence="1">Multi-pass membrane protein</topology>
    </subcellularLocation>
</comment>
<dbReference type="eggNOG" id="COG0628">
    <property type="taxonomic scope" value="Bacteria"/>
</dbReference>
<gene>
    <name evidence="7" type="ORF">OSCT_2672</name>
</gene>
<feature type="transmembrane region" description="Helical" evidence="6">
    <location>
        <begin position="288"/>
        <end position="308"/>
    </location>
</feature>
<dbReference type="AlphaFoldDB" id="E1IH71"/>
<evidence type="ECO:0000313" key="7">
    <source>
        <dbReference type="EMBL" id="EFO79546.1"/>
    </source>
</evidence>
<evidence type="ECO:0008006" key="9">
    <source>
        <dbReference type="Google" id="ProtNLM"/>
    </source>
</evidence>
<name>E1IH71_9CHLR</name>
<evidence type="ECO:0000256" key="5">
    <source>
        <dbReference type="ARBA" id="ARBA00023136"/>
    </source>
</evidence>
<feature type="transmembrane region" description="Helical" evidence="6">
    <location>
        <begin position="16"/>
        <end position="34"/>
    </location>
</feature>
<reference evidence="7 8" key="1">
    <citation type="journal article" date="2011" name="J. Bacteriol.">
        <title>Draft genome sequence of the anoxygenic filamentous phototrophic bacterium Oscillochloris trichoides subsp. DG-6.</title>
        <authorList>
            <person name="Kuznetsov B.B."/>
            <person name="Ivanovsky R.N."/>
            <person name="Keppen O.I."/>
            <person name="Sukhacheva M.V."/>
            <person name="Bumazhkin B.K."/>
            <person name="Patutina E.O."/>
            <person name="Beletsky A.V."/>
            <person name="Mardanov A.V."/>
            <person name="Baslerov R.V."/>
            <person name="Panteleeva A.N."/>
            <person name="Kolganova T.V."/>
            <person name="Ravin N.V."/>
            <person name="Skryabin K.G."/>
        </authorList>
    </citation>
    <scope>NUCLEOTIDE SEQUENCE [LARGE SCALE GENOMIC DNA]</scope>
    <source>
        <strain evidence="7 8">DG-6</strain>
    </source>
</reference>
<feature type="transmembrane region" description="Helical" evidence="6">
    <location>
        <begin position="234"/>
        <end position="254"/>
    </location>
</feature>
<proteinExistence type="inferred from homology"/>
<dbReference type="PANTHER" id="PTHR21716:SF62">
    <property type="entry name" value="TRANSPORT PROTEIN YDBI-RELATED"/>
    <property type="match status" value="1"/>
</dbReference>
<sequence>MTLLKAIFAHLTFRRVARWLLVLAAMLLIGWLLLSASGALTPFIIGIVLAYLLLPLVNRLNARMPRWAAILVVYLGTLIVLVGFFAYIVPPLANQISQLISALPTIAQIQNWSELVMEEYQQILATVPESMRAEVEQNIAVLVNNGVTTLRTNFVTYMQGLGTFLINSLLSVVNTVTFLLGFFLIPFWLFYVLMDQQAGVAALDRMLPDWLRPDFWGLVNIIDYDVSGYVRGQLILGLAVGSAAGVGLFILELFGMKVDYILLLAVVAGFTELVPVIGPILGAVPAVILGFMDSPTTGIAVVILYILIQQLENNFLVPRIVGDSVGLHPAILMVLLVVCSQVFGLLGAILSAPLGAISRDLFSYLYGRLSEPPSPAGLLPARIRGHDPSPPPAQE</sequence>
<feature type="transmembrane region" description="Helical" evidence="6">
    <location>
        <begin position="164"/>
        <end position="193"/>
    </location>
</feature>
<feature type="transmembrane region" description="Helical" evidence="6">
    <location>
        <begin position="69"/>
        <end position="89"/>
    </location>
</feature>
<evidence type="ECO:0000256" key="2">
    <source>
        <dbReference type="ARBA" id="ARBA00009773"/>
    </source>
</evidence>
<protein>
    <recommendedName>
        <fullName evidence="9">Permease</fullName>
    </recommendedName>
</protein>
<accession>E1IH71</accession>
<dbReference type="EMBL" id="ADVR01000112">
    <property type="protein sequence ID" value="EFO79546.1"/>
    <property type="molecule type" value="Genomic_DNA"/>
</dbReference>
<comment type="caution">
    <text evidence="7">The sequence shown here is derived from an EMBL/GenBank/DDBJ whole genome shotgun (WGS) entry which is preliminary data.</text>
</comment>
<keyword evidence="8" id="KW-1185">Reference proteome</keyword>
<feature type="transmembrane region" description="Helical" evidence="6">
    <location>
        <begin position="328"/>
        <end position="350"/>
    </location>
</feature>
<dbReference type="Pfam" id="PF01594">
    <property type="entry name" value="AI-2E_transport"/>
    <property type="match status" value="1"/>
</dbReference>
<dbReference type="HOGENOM" id="CLU_031275_8_1_0"/>
<keyword evidence="4 6" id="KW-1133">Transmembrane helix</keyword>
<evidence type="ECO:0000256" key="6">
    <source>
        <dbReference type="SAM" id="Phobius"/>
    </source>
</evidence>
<feature type="transmembrane region" description="Helical" evidence="6">
    <location>
        <begin position="40"/>
        <end position="57"/>
    </location>
</feature>
<dbReference type="InterPro" id="IPR002549">
    <property type="entry name" value="AI-2E-like"/>
</dbReference>
<organism evidence="7 8">
    <name type="scientific">Oscillochloris trichoides DG-6</name>
    <dbReference type="NCBI Taxonomy" id="765420"/>
    <lineage>
        <taxon>Bacteria</taxon>
        <taxon>Bacillati</taxon>
        <taxon>Chloroflexota</taxon>
        <taxon>Chloroflexia</taxon>
        <taxon>Chloroflexales</taxon>
        <taxon>Chloroflexineae</taxon>
        <taxon>Oscillochloridaceae</taxon>
        <taxon>Oscillochloris</taxon>
    </lineage>
</organism>
<keyword evidence="5 6" id="KW-0472">Membrane</keyword>
<evidence type="ECO:0000256" key="4">
    <source>
        <dbReference type="ARBA" id="ARBA00022989"/>
    </source>
</evidence>
<dbReference type="PANTHER" id="PTHR21716">
    <property type="entry name" value="TRANSMEMBRANE PROTEIN"/>
    <property type="match status" value="1"/>
</dbReference>
<evidence type="ECO:0000313" key="8">
    <source>
        <dbReference type="Proteomes" id="UP000054010"/>
    </source>
</evidence>
<dbReference type="Proteomes" id="UP000054010">
    <property type="component" value="Unassembled WGS sequence"/>
</dbReference>
<keyword evidence="3 6" id="KW-0812">Transmembrane</keyword>
<dbReference type="GO" id="GO:0016020">
    <property type="term" value="C:membrane"/>
    <property type="evidence" value="ECO:0007669"/>
    <property type="project" value="UniProtKB-SubCell"/>
</dbReference>
<evidence type="ECO:0000256" key="3">
    <source>
        <dbReference type="ARBA" id="ARBA00022692"/>
    </source>
</evidence>
<dbReference type="OrthoDB" id="146294at2"/>